<evidence type="ECO:0000313" key="6">
    <source>
        <dbReference type="Proteomes" id="UP000258102"/>
    </source>
</evidence>
<evidence type="ECO:0000313" key="4">
    <source>
        <dbReference type="EMBL" id="AXR04167.1"/>
    </source>
</evidence>
<evidence type="ECO:0000313" key="3">
    <source>
        <dbReference type="EMBL" id="ATD09444.1"/>
    </source>
</evidence>
<dbReference type="GeneID" id="98338446"/>
<dbReference type="Gene3D" id="1.10.238.10">
    <property type="entry name" value="EF-hand"/>
    <property type="match status" value="1"/>
</dbReference>
<name>A0A1Z3NPV7_PSEO7</name>
<gene>
    <name evidence="4" type="ORF">D0511_19695</name>
    <name evidence="3" type="ORF">PPIS_b0246</name>
</gene>
<dbReference type="PROSITE" id="PS00018">
    <property type="entry name" value="EF_HAND_1"/>
    <property type="match status" value="1"/>
</dbReference>
<organism evidence="4 6">
    <name type="scientific">Pseudoalteromonas piscicida</name>
    <dbReference type="NCBI Taxonomy" id="43662"/>
    <lineage>
        <taxon>Bacteria</taxon>
        <taxon>Pseudomonadati</taxon>
        <taxon>Pseudomonadota</taxon>
        <taxon>Gammaproteobacteria</taxon>
        <taxon>Alteromonadales</taxon>
        <taxon>Pseudoalteromonadaceae</taxon>
        <taxon>Pseudoalteromonas</taxon>
    </lineage>
</organism>
<feature type="signal peptide" evidence="1">
    <location>
        <begin position="1"/>
        <end position="21"/>
    </location>
</feature>
<dbReference type="KEGG" id="ppis:B1L02_21595"/>
<feature type="domain" description="EF-hand" evidence="2">
    <location>
        <begin position="52"/>
        <end position="73"/>
    </location>
</feature>
<dbReference type="InterPro" id="IPR011992">
    <property type="entry name" value="EF-hand-dom_pair"/>
</dbReference>
<feature type="chain" id="PRO_5014070972" evidence="1">
    <location>
        <begin position="22"/>
        <end position="73"/>
    </location>
</feature>
<dbReference type="RefSeq" id="WP_010375684.1">
    <property type="nucleotide sequence ID" value="NZ_CP011925.1"/>
</dbReference>
<dbReference type="OrthoDB" id="6308291at2"/>
<keyword evidence="1" id="KW-0732">Signal</keyword>
<dbReference type="AlphaFoldDB" id="A0A1Z3NPV7"/>
<keyword evidence="5" id="KW-1185">Reference proteome</keyword>
<dbReference type="PROSITE" id="PS50222">
    <property type="entry name" value="EF_HAND_2"/>
    <property type="match status" value="1"/>
</dbReference>
<evidence type="ECO:0000313" key="5">
    <source>
        <dbReference type="Proteomes" id="UP000016521"/>
    </source>
</evidence>
<dbReference type="Proteomes" id="UP000016521">
    <property type="component" value="Chromosome II"/>
</dbReference>
<dbReference type="EMBL" id="CP031762">
    <property type="protein sequence ID" value="AXR04167.1"/>
    <property type="molecule type" value="Genomic_DNA"/>
</dbReference>
<accession>A0A1Z3NPV7</accession>
<dbReference type="Proteomes" id="UP000258102">
    <property type="component" value="Chromosome 2"/>
</dbReference>
<dbReference type="InterPro" id="IPR018247">
    <property type="entry name" value="EF_Hand_1_Ca_BS"/>
</dbReference>
<dbReference type="EMBL" id="CP011925">
    <property type="protein sequence ID" value="ATD09444.1"/>
    <property type="molecule type" value="Genomic_DNA"/>
</dbReference>
<dbReference type="InterPro" id="IPR002048">
    <property type="entry name" value="EF_hand_dom"/>
</dbReference>
<reference evidence="4 6" key="2">
    <citation type="submission" date="2018-08" db="EMBL/GenBank/DDBJ databases">
        <title>Whole Genome Sequences of Two Pseudoalteromonas piscicida Strains, DE1-A and DE2-A, which Exhibit Strong Antibacterial Activity against Vibrio vulnificus.</title>
        <authorList>
            <person name="Richards G.P."/>
            <person name="Needleman D.S."/>
            <person name="Watson M.A."/>
            <person name="Polson S.W."/>
        </authorList>
    </citation>
    <scope>NUCLEOTIDE SEQUENCE [LARGE SCALE GENOMIC DNA]</scope>
    <source>
        <strain evidence="4 6">DE2-A</strain>
    </source>
</reference>
<dbReference type="SUPFAM" id="SSF47473">
    <property type="entry name" value="EF-hand"/>
    <property type="match status" value="1"/>
</dbReference>
<proteinExistence type="predicted"/>
<sequence length="73" mass="7773">MKLRTVCATTIGVLVSTMALAATLSFQDVDKDKDGQISQQEASVSSTLLGQFEKLDADKNGQLSASEFSNFKG</sequence>
<evidence type="ECO:0000259" key="2">
    <source>
        <dbReference type="PROSITE" id="PS50222"/>
    </source>
</evidence>
<evidence type="ECO:0000256" key="1">
    <source>
        <dbReference type="SAM" id="SignalP"/>
    </source>
</evidence>
<dbReference type="Pfam" id="PF13202">
    <property type="entry name" value="EF-hand_5"/>
    <property type="match status" value="2"/>
</dbReference>
<protein>
    <submittedName>
        <fullName evidence="4">Crotonobetainyl-CoA--carnitine CoA-transferase</fullName>
    </submittedName>
</protein>
<reference evidence="3 5" key="1">
    <citation type="submission" date="2015-06" db="EMBL/GenBank/DDBJ databases">
        <authorList>
            <person name="Xie B.-B."/>
            <person name="Rong J.-C."/>
            <person name="Qin Q.-L."/>
            <person name="Zhang Y.-Z."/>
        </authorList>
    </citation>
    <scope>NUCLEOTIDE SEQUENCE [LARGE SCALE GENOMIC DNA]</scope>
    <source>
        <strain evidence="3 5">JCM 20779</strain>
    </source>
</reference>
<dbReference type="GO" id="GO:0005509">
    <property type="term" value="F:calcium ion binding"/>
    <property type="evidence" value="ECO:0007669"/>
    <property type="project" value="InterPro"/>
</dbReference>